<evidence type="ECO:0000313" key="1">
    <source>
        <dbReference type="EMBL" id="KKN66918.1"/>
    </source>
</evidence>
<comment type="caution">
    <text evidence="1">The sequence shown here is derived from an EMBL/GenBank/DDBJ whole genome shotgun (WGS) entry which is preliminary data.</text>
</comment>
<gene>
    <name evidence="1" type="ORF">LCGC14_0466930</name>
</gene>
<reference evidence="1" key="1">
    <citation type="journal article" date="2015" name="Nature">
        <title>Complex archaea that bridge the gap between prokaryotes and eukaryotes.</title>
        <authorList>
            <person name="Spang A."/>
            <person name="Saw J.H."/>
            <person name="Jorgensen S.L."/>
            <person name="Zaremba-Niedzwiedzka K."/>
            <person name="Martijn J."/>
            <person name="Lind A.E."/>
            <person name="van Eijk R."/>
            <person name="Schleper C."/>
            <person name="Guy L."/>
            <person name="Ettema T.J."/>
        </authorList>
    </citation>
    <scope>NUCLEOTIDE SEQUENCE</scope>
</reference>
<organism evidence="1">
    <name type="scientific">marine sediment metagenome</name>
    <dbReference type="NCBI Taxonomy" id="412755"/>
    <lineage>
        <taxon>unclassified sequences</taxon>
        <taxon>metagenomes</taxon>
        <taxon>ecological metagenomes</taxon>
    </lineage>
</organism>
<dbReference type="AlphaFoldDB" id="A0A0F9VMC2"/>
<dbReference type="EMBL" id="LAZR01000487">
    <property type="protein sequence ID" value="KKN66918.1"/>
    <property type="molecule type" value="Genomic_DNA"/>
</dbReference>
<proteinExistence type="predicted"/>
<protein>
    <submittedName>
        <fullName evidence="1">Uncharacterized protein</fullName>
    </submittedName>
</protein>
<name>A0A0F9VMC2_9ZZZZ</name>
<sequence length="87" mass="9673">MSTVFYPCTRCDVEIGSAQEIVWDGMKPFHPECVSPISPEARTIRAIGKESLRVKSLYESVLDEIRGAVESEQQLLTSLDEGGEEKV</sequence>
<accession>A0A0F9VMC2</accession>